<dbReference type="EMBL" id="LJUO01000018">
    <property type="protein sequence ID" value="KPK72990.1"/>
    <property type="molecule type" value="Genomic_DNA"/>
</dbReference>
<evidence type="ECO:0000256" key="1">
    <source>
        <dbReference type="ARBA" id="ARBA00007320"/>
    </source>
</evidence>
<comment type="caution">
    <text evidence="7">The sequence shown here is derived from an EMBL/GenBank/DDBJ whole genome shotgun (WGS) entry which is preliminary data.</text>
</comment>
<keyword evidence="2 4" id="KW-0689">Ribosomal protein</keyword>
<keyword evidence="4" id="KW-0694">RNA-binding</keyword>
<accession>A0A0S8GJ47</accession>
<gene>
    <name evidence="4" type="primary">rplO</name>
    <name evidence="7" type="ORF">AMJ87_03145</name>
</gene>
<evidence type="ECO:0000259" key="6">
    <source>
        <dbReference type="Pfam" id="PF00828"/>
    </source>
</evidence>
<dbReference type="PANTHER" id="PTHR12934">
    <property type="entry name" value="50S RIBOSOMAL PROTEIN L15"/>
    <property type="match status" value="1"/>
</dbReference>
<evidence type="ECO:0000256" key="4">
    <source>
        <dbReference type="HAMAP-Rule" id="MF_01341"/>
    </source>
</evidence>
<dbReference type="InterPro" id="IPR036227">
    <property type="entry name" value="Ribosomal_uL15/eL18_sf"/>
</dbReference>
<name>A0A0S8GJ47_UNCW3</name>
<dbReference type="HAMAP" id="MF_01341">
    <property type="entry name" value="Ribosomal_uL15"/>
    <property type="match status" value="1"/>
</dbReference>
<evidence type="ECO:0000256" key="3">
    <source>
        <dbReference type="ARBA" id="ARBA00023274"/>
    </source>
</evidence>
<dbReference type="GO" id="GO:0022625">
    <property type="term" value="C:cytosolic large ribosomal subunit"/>
    <property type="evidence" value="ECO:0007669"/>
    <property type="project" value="TreeGrafter"/>
</dbReference>
<dbReference type="PANTHER" id="PTHR12934:SF11">
    <property type="entry name" value="LARGE RIBOSOMAL SUBUNIT PROTEIN UL15M"/>
    <property type="match status" value="1"/>
</dbReference>
<dbReference type="InterPro" id="IPR030878">
    <property type="entry name" value="Ribosomal_uL15"/>
</dbReference>
<feature type="region of interest" description="Disordered" evidence="5">
    <location>
        <begin position="1"/>
        <end position="51"/>
    </location>
</feature>
<feature type="domain" description="Large ribosomal subunit protein uL15/eL18" evidence="6">
    <location>
        <begin position="76"/>
        <end position="143"/>
    </location>
</feature>
<dbReference type="Proteomes" id="UP000051096">
    <property type="component" value="Unassembled WGS sequence"/>
</dbReference>
<comment type="subunit">
    <text evidence="4">Part of the 50S ribosomal subunit.</text>
</comment>
<dbReference type="GO" id="GO:0019843">
    <property type="term" value="F:rRNA binding"/>
    <property type="evidence" value="ECO:0007669"/>
    <property type="project" value="UniProtKB-UniRule"/>
</dbReference>
<dbReference type="Pfam" id="PF00828">
    <property type="entry name" value="Ribosomal_L27A"/>
    <property type="match status" value="1"/>
</dbReference>
<reference evidence="7 8" key="1">
    <citation type="journal article" date="2015" name="Microbiome">
        <title>Genomic resolution of linkages in carbon, nitrogen, and sulfur cycling among widespread estuary sediment bacteria.</title>
        <authorList>
            <person name="Baker B.J."/>
            <person name="Lazar C.S."/>
            <person name="Teske A.P."/>
            <person name="Dick G.J."/>
        </authorList>
    </citation>
    <scope>NUCLEOTIDE SEQUENCE [LARGE SCALE GENOMIC DNA]</scope>
    <source>
        <strain evidence="7">SM23_60</strain>
    </source>
</reference>
<dbReference type="GO" id="GO:0003735">
    <property type="term" value="F:structural constituent of ribosome"/>
    <property type="evidence" value="ECO:0007669"/>
    <property type="project" value="InterPro"/>
</dbReference>
<sequence length="146" mass="16074">MKLSELKPRRGATKKRKRVGHGPGSGHGKTSTRGQKGDKSRSGYIVKKGYEGGQMPITRRIPKRGFTNIFSKEFEVVNVKRLAVFEPHSEVTPAVLKEKGIIKGKHKVKILGQGELAIPLTVKAHKFSKSAHEKIVKAKGTAEILQ</sequence>
<comment type="similarity">
    <text evidence="1 4">Belongs to the universal ribosomal protein uL15 family.</text>
</comment>
<protein>
    <recommendedName>
        <fullName evidence="4">Large ribosomal subunit protein uL15</fullName>
    </recommendedName>
</protein>
<dbReference type="AlphaFoldDB" id="A0A0S8GJ47"/>
<feature type="compositionally biased region" description="Basic residues" evidence="5">
    <location>
        <begin position="9"/>
        <end position="20"/>
    </location>
</feature>
<dbReference type="SUPFAM" id="SSF52080">
    <property type="entry name" value="Ribosomal proteins L15p and L18e"/>
    <property type="match status" value="1"/>
</dbReference>
<evidence type="ECO:0000313" key="8">
    <source>
        <dbReference type="Proteomes" id="UP000051096"/>
    </source>
</evidence>
<evidence type="ECO:0000256" key="5">
    <source>
        <dbReference type="SAM" id="MobiDB-lite"/>
    </source>
</evidence>
<dbReference type="PATRIC" id="fig|1703780.3.peg.1277"/>
<organism evidence="7 8">
    <name type="scientific">candidate division WOR_3 bacterium SM23_60</name>
    <dbReference type="NCBI Taxonomy" id="1703780"/>
    <lineage>
        <taxon>Bacteria</taxon>
        <taxon>Bacteria division WOR-3</taxon>
    </lineage>
</organism>
<keyword evidence="4" id="KW-0699">rRNA-binding</keyword>
<dbReference type="InterPro" id="IPR021131">
    <property type="entry name" value="Ribosomal_uL15/eL18"/>
</dbReference>
<proteinExistence type="inferred from homology"/>
<dbReference type="InterPro" id="IPR005749">
    <property type="entry name" value="Ribosomal_uL15_bac-type"/>
</dbReference>
<dbReference type="Gene3D" id="3.100.10.10">
    <property type="match status" value="1"/>
</dbReference>
<evidence type="ECO:0000256" key="2">
    <source>
        <dbReference type="ARBA" id="ARBA00022980"/>
    </source>
</evidence>
<comment type="function">
    <text evidence="4">Binds to the 23S rRNA.</text>
</comment>
<dbReference type="NCBIfam" id="TIGR01071">
    <property type="entry name" value="rplO_bact"/>
    <property type="match status" value="1"/>
</dbReference>
<keyword evidence="3 4" id="KW-0687">Ribonucleoprotein</keyword>
<evidence type="ECO:0000313" key="7">
    <source>
        <dbReference type="EMBL" id="KPK72990.1"/>
    </source>
</evidence>
<dbReference type="GO" id="GO:0006412">
    <property type="term" value="P:translation"/>
    <property type="evidence" value="ECO:0007669"/>
    <property type="project" value="UniProtKB-UniRule"/>
</dbReference>